<dbReference type="PROSITE" id="PS00844">
    <property type="entry name" value="DALA_DALA_LIGASE_2"/>
    <property type="match status" value="1"/>
</dbReference>
<dbReference type="PROSITE" id="PS00843">
    <property type="entry name" value="DALA_DALA_LIGASE_1"/>
    <property type="match status" value="1"/>
</dbReference>
<dbReference type="SUPFAM" id="SSF52440">
    <property type="entry name" value="PreATP-grasp domain"/>
    <property type="match status" value="2"/>
</dbReference>
<dbReference type="InterPro" id="IPR013815">
    <property type="entry name" value="ATP_grasp_subdomain_1"/>
</dbReference>
<keyword evidence="15" id="KW-1185">Reference proteome</keyword>
<dbReference type="PROSITE" id="PS50975">
    <property type="entry name" value="ATP_GRASP"/>
    <property type="match status" value="2"/>
</dbReference>
<dbReference type="HOGENOM" id="CLU_316113_0_0_10"/>
<keyword evidence="8" id="KW-0133">Cell shape</keyword>
<sequence length="902" mass="101094">MLNIGIFLAGPSREREIAFAGGRTVYDNLNKQLFRPIPIFVDSFGQLCLLDWEYLYKGSIRDFYPPVEALPPSPHHFQIYVESLGLSKQASKELLAQIGRPISFSELPELIDFAFLSLHGEWGEDGQLQGMLEALGIPYSGSGIRASSLGMDKSFQKKMMQAGGFESPPIQQIWAKDWSGELPNLEQLKKEMGFPLVVRPSNQGSSIGVRIVEQAEDLLDALENAFFGLEISAEDWQQMSREEQIQWMRKLLDIRSGLGFPLEVEGPKKDKQLLYHPEQLLALLDKELGQGHSPKLRLQSQYREESVLLEGFIEGREFSCVVIQDEDGQAIALPPTEIIKGKELFDYRSKYLAGLSRKLTPIDLPEAQIQAIRQECERLFRFLEFDVYARIDGFIQADGRIILNDPNTTSGMLPSSFFFHQAAEIGLNPSHFLSFIIHRSLLARSRKCLRPNNYGQLLARLESEMQRLEGEVAELQKVAVILGGYSSERHISVESGRNIYEKLASSADYLPFPVFLTGKAEDQQLYELPINLLLKDNADDIRDKLLNYKVHPIIQKIRQETAHIANQFSGRSSRLDPRSLSFDELSEETRLAFIALHGRPGEDGALQRELAKRGIAFNGSEADSAALTIDKYQSLQKLKAAGLPVTEQILLSKSDYLAQPEQSLQQAGEKLGWPLIAKPVDDGCSSAVKKIKNEAELEAFLAALFREEDILPKIAQERLAILPKEEFPQKQYALLEQLVEQKDALHFLEVTVGLLCHHEADGSIRYEVFEPSETLASGEILSLEEKFLAGEGQNITPARLAVGELEYAPLAAQIKADLEQAARILGVTGYARIDAFVRIYADGRAETLVIEVNSLPGMTPATCIFHQTAINGYQPFDFIRQILTFGQERQAQNSLLSSSQED</sequence>
<evidence type="ECO:0000256" key="12">
    <source>
        <dbReference type="PROSITE-ProRule" id="PRU00409"/>
    </source>
</evidence>
<dbReference type="eggNOG" id="COG1181">
    <property type="taxonomic scope" value="Bacteria"/>
</dbReference>
<feature type="domain" description="ATP-grasp" evidence="13">
    <location>
        <begin position="157"/>
        <end position="438"/>
    </location>
</feature>
<keyword evidence="9" id="KW-0573">Peptidoglycan synthesis</keyword>
<dbReference type="Proteomes" id="UP000007519">
    <property type="component" value="Chromosome"/>
</dbReference>
<keyword evidence="5 14" id="KW-0436">Ligase</keyword>
<evidence type="ECO:0000256" key="3">
    <source>
        <dbReference type="ARBA" id="ARBA00010871"/>
    </source>
</evidence>
<dbReference type="SUPFAM" id="SSF56059">
    <property type="entry name" value="Glutathione synthetase ATP-binding domain-like"/>
    <property type="match status" value="2"/>
</dbReference>
<dbReference type="InterPro" id="IPR011761">
    <property type="entry name" value="ATP-grasp"/>
</dbReference>
<comment type="similarity">
    <text evidence="3">Belongs to the D-alanine--D-alanine ligase family.</text>
</comment>
<evidence type="ECO:0000256" key="2">
    <source>
        <dbReference type="ARBA" id="ARBA00001946"/>
    </source>
</evidence>
<evidence type="ECO:0000313" key="14">
    <source>
        <dbReference type="EMBL" id="AFC23834.1"/>
    </source>
</evidence>
<dbReference type="GO" id="GO:0005524">
    <property type="term" value="F:ATP binding"/>
    <property type="evidence" value="ECO:0007669"/>
    <property type="project" value="UniProtKB-UniRule"/>
</dbReference>
<dbReference type="InterPro" id="IPR000291">
    <property type="entry name" value="D-Ala_lig_Van_CS"/>
</dbReference>
<dbReference type="RefSeq" id="WP_015691482.1">
    <property type="nucleotide sequence ID" value="NC_016940.1"/>
</dbReference>
<protein>
    <recommendedName>
        <fullName evidence="4">D-alanine--D-alanine ligase</fullName>
        <ecNumber evidence="4">6.3.2.4</ecNumber>
    </recommendedName>
</protein>
<dbReference type="EC" id="6.3.2.4" evidence="4"/>
<evidence type="ECO:0000256" key="11">
    <source>
        <dbReference type="ARBA" id="ARBA00047614"/>
    </source>
</evidence>
<evidence type="ECO:0000256" key="10">
    <source>
        <dbReference type="ARBA" id="ARBA00023316"/>
    </source>
</evidence>
<name>H6L3V2_SAPGL</name>
<evidence type="ECO:0000313" key="15">
    <source>
        <dbReference type="Proteomes" id="UP000007519"/>
    </source>
</evidence>
<dbReference type="PANTHER" id="PTHR23132:SF0">
    <property type="entry name" value="D-ALANINE-D-ALANINE LIGASE FAMILY"/>
    <property type="match status" value="1"/>
</dbReference>
<keyword evidence="7 12" id="KW-0067">ATP-binding</keyword>
<keyword evidence="6 12" id="KW-0547">Nucleotide-binding</keyword>
<dbReference type="Gene3D" id="3.30.1490.20">
    <property type="entry name" value="ATP-grasp fold, A domain"/>
    <property type="match status" value="2"/>
</dbReference>
<dbReference type="GO" id="GO:0008360">
    <property type="term" value="P:regulation of cell shape"/>
    <property type="evidence" value="ECO:0007669"/>
    <property type="project" value="UniProtKB-KW"/>
</dbReference>
<dbReference type="InterPro" id="IPR011127">
    <property type="entry name" value="Dala_Dala_lig_N"/>
</dbReference>
<feature type="domain" description="ATP-grasp" evidence="13">
    <location>
        <begin position="635"/>
        <end position="884"/>
    </location>
</feature>
<dbReference type="STRING" id="984262.SGRA_1099"/>
<dbReference type="GO" id="GO:0009252">
    <property type="term" value="P:peptidoglycan biosynthetic process"/>
    <property type="evidence" value="ECO:0007669"/>
    <property type="project" value="UniProtKB-KW"/>
</dbReference>
<reference evidence="14 15" key="1">
    <citation type="journal article" date="2012" name="Stand. Genomic Sci.">
        <title>Complete genome sequencing and analysis of Saprospira grandis str. Lewin, a predatory marine bacterium.</title>
        <authorList>
            <person name="Saw J.H."/>
            <person name="Yuryev A."/>
            <person name="Kanbe M."/>
            <person name="Hou S."/>
            <person name="Young A.G."/>
            <person name="Aizawa S."/>
            <person name="Alam M."/>
        </authorList>
    </citation>
    <scope>NUCLEOTIDE SEQUENCE [LARGE SCALE GENOMIC DNA]</scope>
    <source>
        <strain evidence="14 15">Lewin</strain>
    </source>
</reference>
<dbReference type="Gene3D" id="3.40.50.20">
    <property type="match status" value="2"/>
</dbReference>
<dbReference type="OrthoDB" id="9813261at2"/>
<evidence type="ECO:0000256" key="9">
    <source>
        <dbReference type="ARBA" id="ARBA00022984"/>
    </source>
</evidence>
<evidence type="ECO:0000256" key="8">
    <source>
        <dbReference type="ARBA" id="ARBA00022960"/>
    </source>
</evidence>
<comment type="cofactor">
    <cofactor evidence="2">
        <name>Mg(2+)</name>
        <dbReference type="ChEBI" id="CHEBI:18420"/>
    </cofactor>
</comment>
<dbReference type="Gene3D" id="3.30.470.20">
    <property type="entry name" value="ATP-grasp fold, B domain"/>
    <property type="match status" value="2"/>
</dbReference>
<dbReference type="AlphaFoldDB" id="H6L3V2"/>
<keyword evidence="10" id="KW-0961">Cell wall biogenesis/degradation</keyword>
<dbReference type="GO" id="GO:0008716">
    <property type="term" value="F:D-alanine-D-alanine ligase activity"/>
    <property type="evidence" value="ECO:0007669"/>
    <property type="project" value="UniProtKB-EC"/>
</dbReference>
<evidence type="ECO:0000256" key="6">
    <source>
        <dbReference type="ARBA" id="ARBA00022741"/>
    </source>
</evidence>
<dbReference type="InterPro" id="IPR016185">
    <property type="entry name" value="PreATP-grasp_dom_sf"/>
</dbReference>
<comment type="catalytic activity">
    <reaction evidence="11">
        <text>2 D-alanine + ATP = D-alanyl-D-alanine + ADP + phosphate + H(+)</text>
        <dbReference type="Rhea" id="RHEA:11224"/>
        <dbReference type="ChEBI" id="CHEBI:15378"/>
        <dbReference type="ChEBI" id="CHEBI:30616"/>
        <dbReference type="ChEBI" id="CHEBI:43474"/>
        <dbReference type="ChEBI" id="CHEBI:57416"/>
        <dbReference type="ChEBI" id="CHEBI:57822"/>
        <dbReference type="ChEBI" id="CHEBI:456216"/>
        <dbReference type="EC" id="6.3.2.4"/>
    </reaction>
</comment>
<dbReference type="Pfam" id="PF01820">
    <property type="entry name" value="Dala_Dala_lig_N"/>
    <property type="match status" value="2"/>
</dbReference>
<evidence type="ECO:0000259" key="13">
    <source>
        <dbReference type="PROSITE" id="PS50975"/>
    </source>
</evidence>
<dbReference type="Pfam" id="PF07478">
    <property type="entry name" value="Dala_Dala_lig_C"/>
    <property type="match status" value="4"/>
</dbReference>
<dbReference type="GO" id="GO:0071555">
    <property type="term" value="P:cell wall organization"/>
    <property type="evidence" value="ECO:0007669"/>
    <property type="project" value="UniProtKB-KW"/>
</dbReference>
<evidence type="ECO:0000256" key="1">
    <source>
        <dbReference type="ARBA" id="ARBA00001936"/>
    </source>
</evidence>
<organism evidence="14 15">
    <name type="scientific">Saprospira grandis (strain Lewin)</name>
    <dbReference type="NCBI Taxonomy" id="984262"/>
    <lineage>
        <taxon>Bacteria</taxon>
        <taxon>Pseudomonadati</taxon>
        <taxon>Bacteroidota</taxon>
        <taxon>Saprospiria</taxon>
        <taxon>Saprospirales</taxon>
        <taxon>Saprospiraceae</taxon>
        <taxon>Saprospira</taxon>
    </lineage>
</organism>
<proteinExistence type="inferred from homology"/>
<evidence type="ECO:0000256" key="4">
    <source>
        <dbReference type="ARBA" id="ARBA00012216"/>
    </source>
</evidence>
<accession>H6L3V2</accession>
<dbReference type="PANTHER" id="PTHR23132">
    <property type="entry name" value="D-ALANINE--D-ALANINE LIGASE"/>
    <property type="match status" value="1"/>
</dbReference>
<evidence type="ECO:0000256" key="7">
    <source>
        <dbReference type="ARBA" id="ARBA00022840"/>
    </source>
</evidence>
<evidence type="ECO:0000256" key="5">
    <source>
        <dbReference type="ARBA" id="ARBA00022598"/>
    </source>
</evidence>
<dbReference type="GO" id="GO:0046872">
    <property type="term" value="F:metal ion binding"/>
    <property type="evidence" value="ECO:0007669"/>
    <property type="project" value="InterPro"/>
</dbReference>
<dbReference type="EMBL" id="CP002831">
    <property type="protein sequence ID" value="AFC23834.1"/>
    <property type="molecule type" value="Genomic_DNA"/>
</dbReference>
<dbReference type="InterPro" id="IPR011095">
    <property type="entry name" value="Dala_Dala_lig_C"/>
</dbReference>
<gene>
    <name evidence="14" type="primary">ddl</name>
    <name evidence="14" type="ordered locus">SGRA_1099</name>
</gene>
<dbReference type="KEGG" id="sgn:SGRA_1099"/>
<comment type="cofactor">
    <cofactor evidence="1">
        <name>Mn(2+)</name>
        <dbReference type="ChEBI" id="CHEBI:29035"/>
    </cofactor>
</comment>